<protein>
    <submittedName>
        <fullName evidence="2">Uncharacterized protein</fullName>
    </submittedName>
</protein>
<name>A0A5N8W9B4_9ACTN</name>
<keyword evidence="1" id="KW-0812">Transmembrane</keyword>
<comment type="caution">
    <text evidence="2">The sequence shown here is derived from an EMBL/GenBank/DDBJ whole genome shotgun (WGS) entry which is preliminary data.</text>
</comment>
<dbReference type="Proteomes" id="UP000326979">
    <property type="component" value="Unassembled WGS sequence"/>
</dbReference>
<sequence>MSAEAVRVLLVSLTLIVVIQFALLVGIAVAVSARLPGTPLRTAVLRGGAAFGGTLTLGLLAAATVKDLLG</sequence>
<proteinExistence type="predicted"/>
<feature type="transmembrane region" description="Helical" evidence="1">
    <location>
        <begin position="6"/>
        <end position="31"/>
    </location>
</feature>
<feature type="transmembrane region" description="Helical" evidence="1">
    <location>
        <begin position="43"/>
        <end position="65"/>
    </location>
</feature>
<accession>A0A5N8W9B4</accession>
<reference evidence="2 3" key="1">
    <citation type="submission" date="2019-07" db="EMBL/GenBank/DDBJ databases">
        <title>New species of Amycolatopsis and Streptomyces.</title>
        <authorList>
            <person name="Duangmal K."/>
            <person name="Teo W.F.A."/>
            <person name="Lipun K."/>
        </authorList>
    </citation>
    <scope>NUCLEOTIDE SEQUENCE [LARGE SCALE GENOMIC DNA]</scope>
    <source>
        <strain evidence="2 3">TISTR 2346</strain>
    </source>
</reference>
<keyword evidence="1" id="KW-0472">Membrane</keyword>
<organism evidence="2 3">
    <name type="scientific">Streptomyces phyllanthi</name>
    <dbReference type="NCBI Taxonomy" id="1803180"/>
    <lineage>
        <taxon>Bacteria</taxon>
        <taxon>Bacillati</taxon>
        <taxon>Actinomycetota</taxon>
        <taxon>Actinomycetes</taxon>
        <taxon>Kitasatosporales</taxon>
        <taxon>Streptomycetaceae</taxon>
        <taxon>Streptomyces</taxon>
    </lineage>
</organism>
<dbReference type="RefSeq" id="WP_152788646.1">
    <property type="nucleotide sequence ID" value="NZ_BAABEQ010000063.1"/>
</dbReference>
<evidence type="ECO:0000313" key="2">
    <source>
        <dbReference type="EMBL" id="MPY43692.1"/>
    </source>
</evidence>
<evidence type="ECO:0000313" key="3">
    <source>
        <dbReference type="Proteomes" id="UP000326979"/>
    </source>
</evidence>
<gene>
    <name evidence="2" type="ORF">FNH04_28475</name>
</gene>
<keyword evidence="1" id="KW-1133">Transmembrane helix</keyword>
<dbReference type="EMBL" id="VJZE01000249">
    <property type="protein sequence ID" value="MPY43692.1"/>
    <property type="molecule type" value="Genomic_DNA"/>
</dbReference>
<keyword evidence="3" id="KW-1185">Reference proteome</keyword>
<evidence type="ECO:0000256" key="1">
    <source>
        <dbReference type="SAM" id="Phobius"/>
    </source>
</evidence>
<dbReference type="AlphaFoldDB" id="A0A5N8W9B4"/>